<organism evidence="13 14">
    <name type="scientific">Clostridium carboxidivorans P7</name>
    <dbReference type="NCBI Taxonomy" id="536227"/>
    <lineage>
        <taxon>Bacteria</taxon>
        <taxon>Bacillati</taxon>
        <taxon>Bacillota</taxon>
        <taxon>Clostridia</taxon>
        <taxon>Eubacteriales</taxon>
        <taxon>Clostridiaceae</taxon>
        <taxon>Clostridium</taxon>
    </lineage>
</organism>
<dbReference type="PROSITE" id="PS50887">
    <property type="entry name" value="GGDEF"/>
    <property type="match status" value="1"/>
</dbReference>
<keyword evidence="9" id="KW-0472">Membrane</keyword>
<sequence>MGNSKHQAKNTIVNKYKLIYIPLFIGLIAIFSISLISYFTSRNLLLAQTKQNGVNLAKQTVLQIEGNANSLEIINKLIDDKIRKAGKVVLMDQNNLSNDLLKKVGNDLNISEINWFSPEGTIIYTNIDRYLGWKPAKNHPVENFRLSGKSEYIEGIRMDTESFDYKKYGYFRNSDGTFIQIGITANEVENLTRKFDYEALVEKLTSGENVLHVIFVDKNLKTIADSDKKDIGTVYDKDKEPEMQEALKGNIAKKDSYYNKADIKALTIYAPVVTNGKVNNVLVLSLSTEKVYHSIYMLAIKSSIIALIMILLLSWIKNRNITKPVNRLNKSINGIDIEKHLEYRLPLTENDTFFGVASSINNILDKTSSYFYELKENQEELQSSNEEISATYQQLAASEVELRAQYDEIQSYTEKLESLRQKYQIAIQGTNSAVWEFDMEDETIYFLEGFKNIIGKSIEKKENIYKTLRKLLSAEDEKKLIKEVSEYIHTEKKEIHIQVQIKDNLGNLKWVLIRGKGIFDNNNDVKLINGIVLDITSIKEQEEYIRYIAYHDSLTNLPNRRKLMEILEDDISKNKYGALMLLDLDNFKGINDTLGHLYGDKVLKKVSEKLQYIKDEKMFISRFGGDEFLILIQDEKDIAIIENYANQIINVFKNKLVIEGQEIYLSCSMGVTLYPFDSNKVSQLLMNADMAMYKVKNKGKNNYMFFNEEMTEKLQEKIKVEGILRDAIKKEKLKLLYQPQVCTFTGKVVGFEALLRLKDKHISPAQFIPVAEETGLIIEIGRWVTKEAVNQINRWKKKGLDIKPISINFSPKQLNDLNYIEFLENTLKEVSVEAKYIEIEITESIFLEEKEKNIAFINRLKSLGIKISLDDFGTGYSSLNYLTFLPVDKIKLDKSLNDKFLEFENVKVIDSLIFLAKSLNLEVIAEGIEDVAQYKRLKSAGCHYIQGYLFSKPLEVEDAEKIYYDNFLDKIKS</sequence>
<evidence type="ECO:0000256" key="6">
    <source>
        <dbReference type="ARBA" id="ARBA00022840"/>
    </source>
</evidence>
<evidence type="ECO:0000256" key="3">
    <source>
        <dbReference type="ARBA" id="ARBA00022679"/>
    </source>
</evidence>
<feature type="domain" description="PAC" evidence="10">
    <location>
        <begin position="495"/>
        <end position="547"/>
    </location>
</feature>
<evidence type="ECO:0000256" key="4">
    <source>
        <dbReference type="ARBA" id="ARBA00022741"/>
    </source>
</evidence>
<dbReference type="GO" id="GO:0000160">
    <property type="term" value="P:phosphorelay signal transduction system"/>
    <property type="evidence" value="ECO:0007669"/>
    <property type="project" value="UniProtKB-KW"/>
</dbReference>
<dbReference type="InterPro" id="IPR000160">
    <property type="entry name" value="GGDEF_dom"/>
</dbReference>
<dbReference type="InterPro" id="IPR035965">
    <property type="entry name" value="PAS-like_dom_sf"/>
</dbReference>
<dbReference type="SUPFAM" id="SSF55073">
    <property type="entry name" value="Nucleotide cyclase"/>
    <property type="match status" value="1"/>
</dbReference>
<comment type="caution">
    <text evidence="13">The sequence shown here is derived from an EMBL/GenBank/DDBJ whole genome shotgun (WGS) entry which is preliminary data.</text>
</comment>
<feature type="transmembrane region" description="Helical" evidence="9">
    <location>
        <begin position="20"/>
        <end position="40"/>
    </location>
</feature>
<dbReference type="RefSeq" id="WP_007059516.1">
    <property type="nucleotide sequence ID" value="NZ_ACVI01000006.1"/>
</dbReference>
<evidence type="ECO:0000256" key="7">
    <source>
        <dbReference type="ARBA" id="ARBA00023012"/>
    </source>
</evidence>
<keyword evidence="14" id="KW-1185">Reference proteome</keyword>
<comment type="subcellular location">
    <subcellularLocation>
        <location evidence="1">Membrane</location>
    </subcellularLocation>
</comment>
<keyword evidence="3" id="KW-0808">Transferase</keyword>
<dbReference type="SUPFAM" id="SSF103190">
    <property type="entry name" value="Sensory domain-like"/>
    <property type="match status" value="1"/>
</dbReference>
<keyword evidence="4" id="KW-0547">Nucleotide-binding</keyword>
<dbReference type="NCBIfam" id="TIGR00254">
    <property type="entry name" value="GGDEF"/>
    <property type="match status" value="1"/>
</dbReference>
<keyword evidence="5" id="KW-0418">Kinase</keyword>
<dbReference type="AlphaFoldDB" id="C6PPB4"/>
<dbReference type="CDD" id="cd01949">
    <property type="entry name" value="GGDEF"/>
    <property type="match status" value="1"/>
</dbReference>
<reference evidence="13 14" key="1">
    <citation type="submission" date="2009-06" db="EMBL/GenBank/DDBJ databases">
        <title>The draft genome of Clostridium carboxidivorans P7.</title>
        <authorList>
            <consortium name="US DOE Joint Genome Institute (JGI-PGF)"/>
            <person name="Lucas S."/>
            <person name="Copeland A."/>
            <person name="Lapidus A."/>
            <person name="Glavina del Rio T."/>
            <person name="Tice H."/>
            <person name="Bruce D."/>
            <person name="Goodwin L."/>
            <person name="Pitluck S."/>
            <person name="Larimer F."/>
            <person name="Land M.L."/>
            <person name="Hauser L."/>
            <person name="Hemme C.L."/>
        </authorList>
    </citation>
    <scope>NUCLEOTIDE SEQUENCE [LARGE SCALE GENOMIC DNA]</scope>
    <source>
        <strain evidence="13 14">P7</strain>
    </source>
</reference>
<keyword evidence="9" id="KW-0812">Transmembrane</keyword>
<evidence type="ECO:0000256" key="5">
    <source>
        <dbReference type="ARBA" id="ARBA00022777"/>
    </source>
</evidence>
<dbReference type="SUPFAM" id="SSF55785">
    <property type="entry name" value="PYP-like sensor domain (PAS domain)"/>
    <property type="match status" value="1"/>
</dbReference>
<evidence type="ECO:0000313" key="13">
    <source>
        <dbReference type="EMBL" id="EET88992.1"/>
    </source>
</evidence>
<proteinExistence type="predicted"/>
<dbReference type="GO" id="GO:0016301">
    <property type="term" value="F:kinase activity"/>
    <property type="evidence" value="ECO:0007669"/>
    <property type="project" value="UniProtKB-KW"/>
</dbReference>
<dbReference type="NCBIfam" id="TIGR00229">
    <property type="entry name" value="sensory_box"/>
    <property type="match status" value="1"/>
</dbReference>
<evidence type="ECO:0000259" key="11">
    <source>
        <dbReference type="PROSITE" id="PS50883"/>
    </source>
</evidence>
<name>C6PPB4_9CLOT</name>
<keyword evidence="8" id="KW-0175">Coiled coil</keyword>
<dbReference type="InterPro" id="IPR029151">
    <property type="entry name" value="Sensor-like_sf"/>
</dbReference>
<dbReference type="Pfam" id="PF00563">
    <property type="entry name" value="EAL"/>
    <property type="match status" value="1"/>
</dbReference>
<dbReference type="Proteomes" id="UP000004198">
    <property type="component" value="Unassembled WGS sequence"/>
</dbReference>
<dbReference type="CDD" id="cd01948">
    <property type="entry name" value="EAL"/>
    <property type="match status" value="1"/>
</dbReference>
<dbReference type="InterPro" id="IPR000014">
    <property type="entry name" value="PAS"/>
</dbReference>
<dbReference type="EMBL" id="ACVI01000006">
    <property type="protein sequence ID" value="EET88992.1"/>
    <property type="molecule type" value="Genomic_DNA"/>
</dbReference>
<dbReference type="SMART" id="SM00267">
    <property type="entry name" value="GGDEF"/>
    <property type="match status" value="1"/>
</dbReference>
<dbReference type="GO" id="GO:0005524">
    <property type="term" value="F:ATP binding"/>
    <property type="evidence" value="ECO:0007669"/>
    <property type="project" value="UniProtKB-KW"/>
</dbReference>
<dbReference type="GO" id="GO:0016020">
    <property type="term" value="C:membrane"/>
    <property type="evidence" value="ECO:0007669"/>
    <property type="project" value="UniProtKB-SubCell"/>
</dbReference>
<feature type="coiled-coil region" evidence="8">
    <location>
        <begin position="374"/>
        <end position="422"/>
    </location>
</feature>
<dbReference type="Gene3D" id="3.30.450.20">
    <property type="entry name" value="PAS domain"/>
    <property type="match status" value="2"/>
</dbReference>
<dbReference type="InterPro" id="IPR043128">
    <property type="entry name" value="Rev_trsase/Diguanyl_cyclase"/>
</dbReference>
<evidence type="ECO:0000256" key="8">
    <source>
        <dbReference type="SAM" id="Coils"/>
    </source>
</evidence>
<dbReference type="Gene3D" id="3.30.70.270">
    <property type="match status" value="1"/>
</dbReference>
<keyword evidence="9" id="KW-1133">Transmembrane helix</keyword>
<keyword evidence="7" id="KW-0902">Two-component regulatory system</keyword>
<dbReference type="InterPro" id="IPR029787">
    <property type="entry name" value="Nucleotide_cyclase"/>
</dbReference>
<feature type="transmembrane region" description="Helical" evidence="9">
    <location>
        <begin position="295"/>
        <end position="316"/>
    </location>
</feature>
<dbReference type="InterPro" id="IPR035919">
    <property type="entry name" value="EAL_sf"/>
</dbReference>
<dbReference type="InterPro" id="IPR013655">
    <property type="entry name" value="PAS_fold_3"/>
</dbReference>
<protein>
    <submittedName>
        <fullName evidence="13">Diguanylate cyclase/phosphodiesterase with PAS/PAC sensor(S)</fullName>
    </submittedName>
</protein>
<keyword evidence="2" id="KW-0597">Phosphoprotein</keyword>
<evidence type="ECO:0000313" key="14">
    <source>
        <dbReference type="Proteomes" id="UP000004198"/>
    </source>
</evidence>
<accession>C6PPB4</accession>
<dbReference type="Pfam" id="PF00990">
    <property type="entry name" value="GGDEF"/>
    <property type="match status" value="1"/>
</dbReference>
<dbReference type="PANTHER" id="PTHR44757">
    <property type="entry name" value="DIGUANYLATE CYCLASE DGCP"/>
    <property type="match status" value="1"/>
</dbReference>
<keyword evidence="6" id="KW-0067">ATP-binding</keyword>
<evidence type="ECO:0000256" key="9">
    <source>
        <dbReference type="SAM" id="Phobius"/>
    </source>
</evidence>
<feature type="domain" description="EAL" evidence="11">
    <location>
        <begin position="717"/>
        <end position="967"/>
    </location>
</feature>
<dbReference type="PROSITE" id="PS50883">
    <property type="entry name" value="EAL"/>
    <property type="match status" value="1"/>
</dbReference>
<dbReference type="InterPro" id="IPR001633">
    <property type="entry name" value="EAL_dom"/>
</dbReference>
<evidence type="ECO:0000256" key="2">
    <source>
        <dbReference type="ARBA" id="ARBA00022553"/>
    </source>
</evidence>
<gene>
    <name evidence="13" type="ORF">CcarbDRAFT_0631</name>
</gene>
<evidence type="ECO:0000259" key="10">
    <source>
        <dbReference type="PROSITE" id="PS50113"/>
    </source>
</evidence>
<dbReference type="OrthoDB" id="9762141at2"/>
<dbReference type="PROSITE" id="PS50113">
    <property type="entry name" value="PAC"/>
    <property type="match status" value="1"/>
</dbReference>
<dbReference type="SUPFAM" id="SSF141868">
    <property type="entry name" value="EAL domain-like"/>
    <property type="match status" value="1"/>
</dbReference>
<dbReference type="InterPro" id="IPR052155">
    <property type="entry name" value="Biofilm_reg_signaling"/>
</dbReference>
<feature type="domain" description="GGDEF" evidence="12">
    <location>
        <begin position="575"/>
        <end position="708"/>
    </location>
</feature>
<dbReference type="PANTHER" id="PTHR44757:SF2">
    <property type="entry name" value="BIOFILM ARCHITECTURE MAINTENANCE PROTEIN MBAA"/>
    <property type="match status" value="1"/>
</dbReference>
<evidence type="ECO:0000256" key="1">
    <source>
        <dbReference type="ARBA" id="ARBA00004370"/>
    </source>
</evidence>
<evidence type="ECO:0000259" key="12">
    <source>
        <dbReference type="PROSITE" id="PS50887"/>
    </source>
</evidence>
<dbReference type="InterPro" id="IPR000700">
    <property type="entry name" value="PAS-assoc_C"/>
</dbReference>
<dbReference type="SMART" id="SM00052">
    <property type="entry name" value="EAL"/>
    <property type="match status" value="1"/>
</dbReference>
<dbReference type="Pfam" id="PF08447">
    <property type="entry name" value="PAS_3"/>
    <property type="match status" value="1"/>
</dbReference>
<dbReference type="eggNOG" id="COG5001">
    <property type="taxonomic scope" value="Bacteria"/>
</dbReference>
<dbReference type="Gene3D" id="3.20.20.450">
    <property type="entry name" value="EAL domain"/>
    <property type="match status" value="1"/>
</dbReference>